<feature type="domain" description="PKD" evidence="12">
    <location>
        <begin position="1009"/>
        <end position="1084"/>
    </location>
</feature>
<keyword evidence="8" id="KW-1133">Transmembrane helix</keyword>
<dbReference type="InterPro" id="IPR000601">
    <property type="entry name" value="PKD_dom"/>
</dbReference>
<evidence type="ECO:0000256" key="9">
    <source>
        <dbReference type="ARBA" id="ARBA00023136"/>
    </source>
</evidence>
<feature type="region of interest" description="Disordered" evidence="10">
    <location>
        <begin position="1482"/>
        <end position="1545"/>
    </location>
</feature>
<dbReference type="InterPro" id="IPR016186">
    <property type="entry name" value="C-type_lectin-like/link_sf"/>
</dbReference>
<dbReference type="InterPro" id="IPR003591">
    <property type="entry name" value="Leu-rich_rpt_typical-subtyp"/>
</dbReference>
<evidence type="ECO:0000256" key="5">
    <source>
        <dbReference type="ARBA" id="ARBA00022692"/>
    </source>
</evidence>
<dbReference type="SUPFAM" id="SSF49299">
    <property type="entry name" value="PKD domain"/>
    <property type="match status" value="5"/>
</dbReference>
<dbReference type="PROSITE" id="PS50093">
    <property type="entry name" value="PKD"/>
    <property type="match status" value="6"/>
</dbReference>
<keyword evidence="9" id="KW-0472">Membrane</keyword>
<dbReference type="InterPro" id="IPR000483">
    <property type="entry name" value="Cys-rich_flank_reg_C"/>
</dbReference>
<evidence type="ECO:0000256" key="3">
    <source>
        <dbReference type="ARBA" id="ARBA00022525"/>
    </source>
</evidence>
<comment type="caution">
    <text evidence="13">The sequence shown here is derived from an EMBL/GenBank/DDBJ whole genome shotgun (WGS) entry which is preliminary data.</text>
</comment>
<keyword evidence="5" id="KW-0812">Transmembrane</keyword>
<protein>
    <recommendedName>
        <fullName evidence="15">Polycystin-1</fullName>
    </recommendedName>
</protein>
<feature type="domain" description="C-type lectin" evidence="11">
    <location>
        <begin position="368"/>
        <end position="485"/>
    </location>
</feature>
<reference evidence="13" key="1">
    <citation type="journal article" date="2023" name="DNA Res.">
        <title>Chromosome-level genome assembly of Phrynocephalus forsythii using third-generation DNA sequencing and Hi-C analysis.</title>
        <authorList>
            <person name="Qi Y."/>
            <person name="Zhao W."/>
            <person name="Zhao Y."/>
            <person name="Niu C."/>
            <person name="Cao S."/>
            <person name="Zhang Y."/>
        </authorList>
    </citation>
    <scope>NUCLEOTIDE SEQUENCE</scope>
    <source>
        <tissue evidence="13">Muscle</tissue>
    </source>
</reference>
<accession>A0A9Q0X960</accession>
<feature type="domain" description="PKD" evidence="12">
    <location>
        <begin position="256"/>
        <end position="312"/>
    </location>
</feature>
<feature type="region of interest" description="Disordered" evidence="10">
    <location>
        <begin position="628"/>
        <end position="653"/>
    </location>
</feature>
<keyword evidence="4" id="KW-0433">Leucine-rich repeat</keyword>
<dbReference type="OrthoDB" id="6022660at2759"/>
<dbReference type="SUPFAM" id="SSF52058">
    <property type="entry name" value="L domain-like"/>
    <property type="match status" value="1"/>
</dbReference>
<dbReference type="InterPro" id="IPR016187">
    <property type="entry name" value="CTDL_fold"/>
</dbReference>
<organism evidence="13 14">
    <name type="scientific">Phrynocephalus forsythii</name>
    <dbReference type="NCBI Taxonomy" id="171643"/>
    <lineage>
        <taxon>Eukaryota</taxon>
        <taxon>Metazoa</taxon>
        <taxon>Chordata</taxon>
        <taxon>Craniata</taxon>
        <taxon>Vertebrata</taxon>
        <taxon>Euteleostomi</taxon>
        <taxon>Lepidosauria</taxon>
        <taxon>Squamata</taxon>
        <taxon>Bifurcata</taxon>
        <taxon>Unidentata</taxon>
        <taxon>Episquamata</taxon>
        <taxon>Toxicofera</taxon>
        <taxon>Iguania</taxon>
        <taxon>Acrodonta</taxon>
        <taxon>Agamidae</taxon>
        <taxon>Agaminae</taxon>
        <taxon>Phrynocephalus</taxon>
    </lineage>
</organism>
<keyword evidence="7" id="KW-0677">Repeat</keyword>
<feature type="domain" description="PKD" evidence="12">
    <location>
        <begin position="921"/>
        <end position="982"/>
    </location>
</feature>
<evidence type="ECO:0000256" key="10">
    <source>
        <dbReference type="SAM" id="MobiDB-lite"/>
    </source>
</evidence>
<dbReference type="PROSITE" id="PS50041">
    <property type="entry name" value="C_TYPE_LECTIN_2"/>
    <property type="match status" value="1"/>
</dbReference>
<evidence type="ECO:0000313" key="13">
    <source>
        <dbReference type="EMBL" id="KAJ7306098.1"/>
    </source>
</evidence>
<dbReference type="GO" id="GO:0005261">
    <property type="term" value="F:monoatomic cation channel activity"/>
    <property type="evidence" value="ECO:0007669"/>
    <property type="project" value="TreeGrafter"/>
</dbReference>
<dbReference type="EMBL" id="JAPFRF010000021">
    <property type="protein sequence ID" value="KAJ7306098.1"/>
    <property type="molecule type" value="Genomic_DNA"/>
</dbReference>
<dbReference type="PANTHER" id="PTHR46730:SF3">
    <property type="entry name" value="POLYCYSTIN-1"/>
    <property type="match status" value="1"/>
</dbReference>
<dbReference type="InterPro" id="IPR013783">
    <property type="entry name" value="Ig-like_fold"/>
</dbReference>
<comment type="subcellular location">
    <subcellularLocation>
        <location evidence="1">Membrane</location>
        <topology evidence="1">Multi-pass membrane protein</topology>
    </subcellularLocation>
    <subcellularLocation>
        <location evidence="2">Secreted</location>
    </subcellularLocation>
</comment>
<keyword evidence="14" id="KW-1185">Reference proteome</keyword>
<dbReference type="SMART" id="SM00089">
    <property type="entry name" value="PKD"/>
    <property type="match status" value="6"/>
</dbReference>
<dbReference type="SUPFAM" id="SSF56436">
    <property type="entry name" value="C-type lectin-like"/>
    <property type="match status" value="1"/>
</dbReference>
<gene>
    <name evidence="13" type="ORF">JRQ81_010464</name>
</gene>
<dbReference type="SMART" id="SM00034">
    <property type="entry name" value="CLECT"/>
    <property type="match status" value="1"/>
</dbReference>
<sequence>MRPGGKQEYLLRRERRSPTFGAAGWSAVRLVSSTDLSSNRISALSVEAFAHLTSLTKLDISNNKISTLEDGIFDNLFNLSEINLSSNPLLCDCRLAWLPRWAEERNVRVVRPGATKCAQPPEVAHVPLWNVSFVDVTCGAEYIACLTNNHTGVVDSVVRFPSHLPNNLTQEARIGLWGFSQDGHCLCGIALEPNSSSGCLPFCGVASAASLCGGPSLISGLFPALLPVSVAGPGGPVSLFQAVSFDLRLPLKVGVFQWDFGDFSGVRNTTKTLVFHRYTLPGRYNVTATVFVSSRFASAQTEVEVVSSPVDLEMWCPLFVKTNESLPVQIRNRGGTSLSVVYNITAQEKESAHAVYPTCPGESVVFSENTHCYWLVAEKAEWQDAQRHCQEQGNGSLVLVSSPEIQGFLVSRVTRSLDVWIGFNDAASPSHLQEEAEEEGFNLQSCQNWLPGEPHPSNADHCLRMGPAGQCNTDLCTAKHSYVCEHKPPEILLNAEHFSLGAPAFNPNLAIGKVTERDELLAPSGTVETLVFPRLALEREGFLVALELVTQDLQQATQVRFRVDRPASPEGWKEVLRVTDAPPGSQENGTWAPTECPPGLRWCRSANTCLPLGSCCGSEPCTNRSIAPTIPPVSRQSANRSSHEDPQESLFIIPPGPSTHYLVTALQKERHRVRPKDTISIQHDTGPGAFLLCHPDQQAPLAMSYYTTDSPTWERATPAPPVASSWRNDSTCHFRVLAVAEETVPLLGWENSGVGHPGRYTARATVDNGVFRADLSCDFWVVSPLSGLRVVYPPEQGGTIYVEANHTWLLVGISSGTNATAGWLGGNQSFPFARGCPPSVAPSVSKCAREANDTWFAVVVLEDLGENATAVVLWAENAVSHQNITVMVKAEEAIQGLRATPDPETRILLHNRVSYVPMMDAGTDVIFRWTVDDKPSFTFYNEVFNVIYQTPAVYKLSLTASNHVSNVTVDYNITVEKMNRMKDLAVSEIPPLIPQNSSVELAAVVAVDTGVEATFLWDFGDSDHASFQFRPPYNDSFPVPDPNIHQVIIGHNVSHTYQEPGEYTLTVWVFNEFENLTYSIPVRICTYLVDVSMETDTDVLVVGRPVTFEAQPSPSNYGVFYIWEFGDGCVDLVEDQPSVVHTYNSTGIYNVTLKANNTLSAVEVVRPYRVFEEVTGLRVTLDEAVEASTPLEVRASVETGDSITWEFDMGDGTVRTSSVGCVEHTYPKEMNVTVNVTARNPVNSVSRAIPVQVFVLMVLKIEPSACIREQPEVELTAYVSGHPEDYFYDWTFGDGSSNVTVHGDPTVRHNFTRGGIFSLSLVLSSKVNKAQYYTEVCVEPEITNVTLFARPAVCEAREREQIPSQGSATFPLPLPVGLRDQRLRPVWRHRGHLYLQSPGHLPRHGDRQQQRVVQQRLGLSGGPGAGGGGQDRVQRLAGAGAEPNLPVLGQHQRDQSQLPLGLWGWHQPAGDAHCTLLQQDRHIRGQPDRLERGELQRGEGQRDGEEAPPGLGHPRQSDCGPSERLRQLHSHPPGWHGHPLLMGLV</sequence>
<dbReference type="Pfam" id="PF00801">
    <property type="entry name" value="PKD"/>
    <property type="match status" value="4"/>
</dbReference>
<dbReference type="Gene3D" id="2.60.40.10">
    <property type="entry name" value="Immunoglobulins"/>
    <property type="match status" value="5"/>
</dbReference>
<feature type="domain" description="PKD" evidence="12">
    <location>
        <begin position="1272"/>
        <end position="1345"/>
    </location>
</feature>
<dbReference type="Gene3D" id="3.10.100.10">
    <property type="entry name" value="Mannose-Binding Protein A, subunit A"/>
    <property type="match status" value="1"/>
</dbReference>
<evidence type="ECO:0000256" key="7">
    <source>
        <dbReference type="ARBA" id="ARBA00022737"/>
    </source>
</evidence>
<dbReference type="GO" id="GO:0005576">
    <property type="term" value="C:extracellular region"/>
    <property type="evidence" value="ECO:0007669"/>
    <property type="project" value="UniProtKB-SubCell"/>
</dbReference>
<feature type="compositionally biased region" description="Basic and acidic residues" evidence="10">
    <location>
        <begin position="1482"/>
        <end position="1505"/>
    </location>
</feature>
<dbReference type="InterPro" id="IPR032675">
    <property type="entry name" value="LRR_dom_sf"/>
</dbReference>
<keyword evidence="6" id="KW-0732">Signal</keyword>
<proteinExistence type="predicted"/>
<dbReference type="InterPro" id="IPR035986">
    <property type="entry name" value="PKD_dom_sf"/>
</dbReference>
<dbReference type="SMART" id="SM00082">
    <property type="entry name" value="LRRCT"/>
    <property type="match status" value="1"/>
</dbReference>
<dbReference type="Pfam" id="PF13855">
    <property type="entry name" value="LRR_8"/>
    <property type="match status" value="1"/>
</dbReference>
<name>A0A9Q0X960_9SAUR</name>
<keyword evidence="3" id="KW-0964">Secreted</keyword>
<dbReference type="Pfam" id="PF00059">
    <property type="entry name" value="Lectin_C"/>
    <property type="match status" value="1"/>
</dbReference>
<dbReference type="PROSITE" id="PS51450">
    <property type="entry name" value="LRR"/>
    <property type="match status" value="1"/>
</dbReference>
<dbReference type="InterPro" id="IPR001304">
    <property type="entry name" value="C-type_lectin-like"/>
</dbReference>
<evidence type="ECO:0000313" key="14">
    <source>
        <dbReference type="Proteomes" id="UP001142489"/>
    </source>
</evidence>
<evidence type="ECO:0000259" key="11">
    <source>
        <dbReference type="PROSITE" id="PS50041"/>
    </source>
</evidence>
<evidence type="ECO:0000256" key="6">
    <source>
        <dbReference type="ARBA" id="ARBA00022729"/>
    </source>
</evidence>
<dbReference type="PANTHER" id="PTHR46730">
    <property type="entry name" value="POLYCYSTIN-1"/>
    <property type="match status" value="1"/>
</dbReference>
<evidence type="ECO:0000256" key="8">
    <source>
        <dbReference type="ARBA" id="ARBA00022989"/>
    </source>
</evidence>
<evidence type="ECO:0008006" key="15">
    <source>
        <dbReference type="Google" id="ProtNLM"/>
    </source>
</evidence>
<dbReference type="GO" id="GO:0005886">
    <property type="term" value="C:plasma membrane"/>
    <property type="evidence" value="ECO:0007669"/>
    <property type="project" value="TreeGrafter"/>
</dbReference>
<dbReference type="InterPro" id="IPR001611">
    <property type="entry name" value="Leu-rich_rpt"/>
</dbReference>
<dbReference type="InterPro" id="IPR022409">
    <property type="entry name" value="PKD/Chitinase_dom"/>
</dbReference>
<dbReference type="CDD" id="cd00146">
    <property type="entry name" value="PKD"/>
    <property type="match status" value="6"/>
</dbReference>
<feature type="domain" description="PKD" evidence="12">
    <location>
        <begin position="1198"/>
        <end position="1255"/>
    </location>
</feature>
<dbReference type="Proteomes" id="UP001142489">
    <property type="component" value="Unassembled WGS sequence"/>
</dbReference>
<feature type="domain" description="PKD" evidence="12">
    <location>
        <begin position="1102"/>
        <end position="1177"/>
    </location>
</feature>
<dbReference type="Gene3D" id="3.80.10.10">
    <property type="entry name" value="Ribonuclease Inhibitor"/>
    <property type="match status" value="1"/>
</dbReference>
<dbReference type="SMART" id="SM00369">
    <property type="entry name" value="LRR_TYP"/>
    <property type="match status" value="2"/>
</dbReference>
<evidence type="ECO:0000256" key="1">
    <source>
        <dbReference type="ARBA" id="ARBA00004141"/>
    </source>
</evidence>
<dbReference type="GO" id="GO:0006816">
    <property type="term" value="P:calcium ion transport"/>
    <property type="evidence" value="ECO:0007669"/>
    <property type="project" value="TreeGrafter"/>
</dbReference>
<evidence type="ECO:0000256" key="4">
    <source>
        <dbReference type="ARBA" id="ARBA00022614"/>
    </source>
</evidence>
<dbReference type="CDD" id="cd00037">
    <property type="entry name" value="CLECT"/>
    <property type="match status" value="1"/>
</dbReference>
<evidence type="ECO:0000259" key="12">
    <source>
        <dbReference type="PROSITE" id="PS50093"/>
    </source>
</evidence>
<evidence type="ECO:0000256" key="2">
    <source>
        <dbReference type="ARBA" id="ARBA00004613"/>
    </source>
</evidence>